<accession>A0A0N0XJR6</accession>
<dbReference type="InterPro" id="IPR000792">
    <property type="entry name" value="Tscrpt_reg_LuxR_C"/>
</dbReference>
<dbReference type="RefSeq" id="WP_083458783.1">
    <property type="nucleotide sequence ID" value="NZ_LAQT01000003.1"/>
</dbReference>
<dbReference type="OrthoDB" id="9802186at2"/>
<dbReference type="Gene3D" id="1.10.10.10">
    <property type="entry name" value="Winged helix-like DNA-binding domain superfamily/Winged helix DNA-binding domain"/>
    <property type="match status" value="1"/>
</dbReference>
<gene>
    <name evidence="9" type="primary">todT</name>
    <name evidence="9" type="ORF">WG78_05240</name>
</gene>
<feature type="domain" description="HTH luxR-type" evidence="7">
    <location>
        <begin position="138"/>
        <end position="203"/>
    </location>
</feature>
<dbReference type="Proteomes" id="UP000037939">
    <property type="component" value="Unassembled WGS sequence"/>
</dbReference>
<evidence type="ECO:0000256" key="4">
    <source>
        <dbReference type="ARBA" id="ARBA00023125"/>
    </source>
</evidence>
<dbReference type="GO" id="GO:0000160">
    <property type="term" value="P:phosphorelay signal transduction system"/>
    <property type="evidence" value="ECO:0007669"/>
    <property type="project" value="UniProtKB-KW"/>
</dbReference>
<dbReference type="InterPro" id="IPR036388">
    <property type="entry name" value="WH-like_DNA-bd_sf"/>
</dbReference>
<dbReference type="InterPro" id="IPR016032">
    <property type="entry name" value="Sig_transdc_resp-reg_C-effctor"/>
</dbReference>
<dbReference type="PRINTS" id="PR00038">
    <property type="entry name" value="HTHLUXR"/>
</dbReference>
<evidence type="ECO:0000313" key="9">
    <source>
        <dbReference type="EMBL" id="KPC54027.1"/>
    </source>
</evidence>
<evidence type="ECO:0000256" key="6">
    <source>
        <dbReference type="PROSITE-ProRule" id="PRU00169"/>
    </source>
</evidence>
<dbReference type="PROSITE" id="PS00622">
    <property type="entry name" value="HTH_LUXR_1"/>
    <property type="match status" value="1"/>
</dbReference>
<keyword evidence="3" id="KW-0805">Transcription regulation</keyword>
<dbReference type="SMART" id="SM00448">
    <property type="entry name" value="REC"/>
    <property type="match status" value="1"/>
</dbReference>
<feature type="modified residue" description="4-aspartylphosphate" evidence="6">
    <location>
        <position position="57"/>
    </location>
</feature>
<dbReference type="Pfam" id="PF00196">
    <property type="entry name" value="GerE"/>
    <property type="match status" value="1"/>
</dbReference>
<evidence type="ECO:0000256" key="3">
    <source>
        <dbReference type="ARBA" id="ARBA00023015"/>
    </source>
</evidence>
<dbReference type="GO" id="GO:0003677">
    <property type="term" value="F:DNA binding"/>
    <property type="evidence" value="ECO:0007669"/>
    <property type="project" value="UniProtKB-KW"/>
</dbReference>
<dbReference type="Gene3D" id="3.40.50.2300">
    <property type="match status" value="1"/>
</dbReference>
<comment type="caution">
    <text evidence="9">The sequence shown here is derived from an EMBL/GenBank/DDBJ whole genome shotgun (WGS) entry which is preliminary data.</text>
</comment>
<keyword evidence="1 6" id="KW-0597">Phosphoprotein</keyword>
<dbReference type="SMART" id="SM00421">
    <property type="entry name" value="HTH_LUXR"/>
    <property type="match status" value="1"/>
</dbReference>
<evidence type="ECO:0000256" key="1">
    <source>
        <dbReference type="ARBA" id="ARBA00022553"/>
    </source>
</evidence>
<evidence type="ECO:0000313" key="10">
    <source>
        <dbReference type="Proteomes" id="UP000037939"/>
    </source>
</evidence>
<keyword evidence="10" id="KW-1185">Reference proteome</keyword>
<keyword evidence="2" id="KW-0902">Two-component regulatory system</keyword>
<dbReference type="PANTHER" id="PTHR44688">
    <property type="entry name" value="DNA-BINDING TRANSCRIPTIONAL ACTIVATOR DEVR_DOSR"/>
    <property type="match status" value="1"/>
</dbReference>
<feature type="domain" description="Response regulatory" evidence="8">
    <location>
        <begin position="8"/>
        <end position="122"/>
    </location>
</feature>
<evidence type="ECO:0000259" key="7">
    <source>
        <dbReference type="PROSITE" id="PS50043"/>
    </source>
</evidence>
<dbReference type="FunFam" id="3.40.50.2300:FF:000018">
    <property type="entry name" value="DNA-binding transcriptional regulator NtrC"/>
    <property type="match status" value="1"/>
</dbReference>
<dbReference type="EMBL" id="LAQT01000003">
    <property type="protein sequence ID" value="KPC54027.1"/>
    <property type="molecule type" value="Genomic_DNA"/>
</dbReference>
<dbReference type="Pfam" id="PF00072">
    <property type="entry name" value="Response_reg"/>
    <property type="match status" value="1"/>
</dbReference>
<dbReference type="PROSITE" id="PS50043">
    <property type="entry name" value="HTH_LUXR_2"/>
    <property type="match status" value="1"/>
</dbReference>
<reference evidence="9 10" key="1">
    <citation type="submission" date="2015-07" db="EMBL/GenBank/DDBJ databases">
        <title>Draft genome sequence of the Amantichitinum ursilacus IGB-41, a new chitin-degrading bacterium.</title>
        <authorList>
            <person name="Kirstahler P."/>
            <person name="Guenther M."/>
            <person name="Grumaz C."/>
            <person name="Rupp S."/>
            <person name="Zibek S."/>
            <person name="Sohn K."/>
        </authorList>
    </citation>
    <scope>NUCLEOTIDE SEQUENCE [LARGE SCALE GENOMIC DNA]</scope>
    <source>
        <strain evidence="9 10">IGB-41</strain>
    </source>
</reference>
<name>A0A0N0XJR6_9NEIS</name>
<dbReference type="GO" id="GO:0006355">
    <property type="term" value="P:regulation of DNA-templated transcription"/>
    <property type="evidence" value="ECO:0007669"/>
    <property type="project" value="InterPro"/>
</dbReference>
<dbReference type="SUPFAM" id="SSF52172">
    <property type="entry name" value="CheY-like"/>
    <property type="match status" value="1"/>
</dbReference>
<keyword evidence="5" id="KW-0804">Transcription</keyword>
<sequence length="211" mass="23757">MKANNFGRIAIVDDDDALRDALAWLFSTRDHEVQAFASAELFLADYAPERFSCLILDVRMPGMSGTELFERLKEYAYTPPVVFLTGHGDVPMAVAALKGGAADFIEKPFSDNEIVDLVENCLRADTARRNQWQARHAVEIRLSTLTPREREVMKLILTGRLNKQIADDLSISMKTVEVHRARILEKMHVKTAMELAALLRDAQIDTNNPTE</sequence>
<dbReference type="AlphaFoldDB" id="A0A0N0XJR6"/>
<dbReference type="InterPro" id="IPR001789">
    <property type="entry name" value="Sig_transdc_resp-reg_receiver"/>
</dbReference>
<dbReference type="SUPFAM" id="SSF46894">
    <property type="entry name" value="C-terminal effector domain of the bipartite response regulators"/>
    <property type="match status" value="1"/>
</dbReference>
<dbReference type="InterPro" id="IPR011006">
    <property type="entry name" value="CheY-like_superfamily"/>
</dbReference>
<dbReference type="CDD" id="cd06170">
    <property type="entry name" value="LuxR_C_like"/>
    <property type="match status" value="1"/>
</dbReference>
<dbReference type="PANTHER" id="PTHR44688:SF16">
    <property type="entry name" value="DNA-BINDING TRANSCRIPTIONAL ACTIVATOR DEVR_DOSR"/>
    <property type="match status" value="1"/>
</dbReference>
<dbReference type="STRING" id="857265.WG78_05240"/>
<dbReference type="PROSITE" id="PS50110">
    <property type="entry name" value="RESPONSE_REGULATORY"/>
    <property type="match status" value="1"/>
</dbReference>
<evidence type="ECO:0000256" key="2">
    <source>
        <dbReference type="ARBA" id="ARBA00023012"/>
    </source>
</evidence>
<organism evidence="9 10">
    <name type="scientific">Amantichitinum ursilacus</name>
    <dbReference type="NCBI Taxonomy" id="857265"/>
    <lineage>
        <taxon>Bacteria</taxon>
        <taxon>Pseudomonadati</taxon>
        <taxon>Pseudomonadota</taxon>
        <taxon>Betaproteobacteria</taxon>
        <taxon>Neisseriales</taxon>
        <taxon>Chitinibacteraceae</taxon>
        <taxon>Amantichitinum</taxon>
    </lineage>
</organism>
<evidence type="ECO:0000256" key="5">
    <source>
        <dbReference type="ARBA" id="ARBA00023163"/>
    </source>
</evidence>
<proteinExistence type="predicted"/>
<protein>
    <submittedName>
        <fullName evidence="9">Response regulator protein TodT</fullName>
    </submittedName>
</protein>
<evidence type="ECO:0000259" key="8">
    <source>
        <dbReference type="PROSITE" id="PS50110"/>
    </source>
</evidence>
<keyword evidence="4" id="KW-0238">DNA-binding</keyword>